<evidence type="ECO:0000313" key="8">
    <source>
        <dbReference type="Proteomes" id="UP000024635"/>
    </source>
</evidence>
<feature type="domain" description="G-protein coupled receptors family 1 profile" evidence="6">
    <location>
        <begin position="22"/>
        <end position="222"/>
    </location>
</feature>
<feature type="transmembrane region" description="Helical" evidence="5">
    <location>
        <begin position="84"/>
        <end position="101"/>
    </location>
</feature>
<dbReference type="InterPro" id="IPR000276">
    <property type="entry name" value="GPCR_Rhodpsn"/>
</dbReference>
<evidence type="ECO:0000256" key="5">
    <source>
        <dbReference type="SAM" id="Phobius"/>
    </source>
</evidence>
<comment type="caution">
    <text evidence="7">The sequence shown here is derived from an EMBL/GenBank/DDBJ whole genome shotgun (WGS) entry which is preliminary data.</text>
</comment>
<keyword evidence="8" id="KW-1185">Reference proteome</keyword>
<dbReference type="GO" id="GO:0016020">
    <property type="term" value="C:membrane"/>
    <property type="evidence" value="ECO:0007669"/>
    <property type="project" value="UniProtKB-SubCell"/>
</dbReference>
<dbReference type="InterPro" id="IPR019424">
    <property type="entry name" value="7TM_GPCR_Srsx"/>
</dbReference>
<evidence type="ECO:0000313" key="7">
    <source>
        <dbReference type="EMBL" id="EYC33148.1"/>
    </source>
</evidence>
<feature type="transmembrane region" description="Helical" evidence="5">
    <location>
        <begin position="241"/>
        <end position="261"/>
    </location>
</feature>
<name>A0A016W2E4_9BILA</name>
<proteinExistence type="predicted"/>
<comment type="subcellular location">
    <subcellularLocation>
        <location evidence="1">Membrane</location>
    </subcellularLocation>
</comment>
<feature type="transmembrane region" description="Helical" evidence="5">
    <location>
        <begin position="6"/>
        <end position="30"/>
    </location>
</feature>
<dbReference type="PROSITE" id="PS50262">
    <property type="entry name" value="G_PROTEIN_RECEP_F1_2"/>
    <property type="match status" value="1"/>
</dbReference>
<dbReference type="OrthoDB" id="5820127at2759"/>
<dbReference type="PANTHER" id="PTHR23360">
    <property type="entry name" value="G-PROTEIN COUPLED RECEPTORS FAMILY 1 PROFILE DOMAIN-CONTAINING PROTEIN-RELATED"/>
    <property type="match status" value="1"/>
</dbReference>
<dbReference type="AlphaFoldDB" id="A0A016W2E4"/>
<evidence type="ECO:0000256" key="2">
    <source>
        <dbReference type="ARBA" id="ARBA00022692"/>
    </source>
</evidence>
<evidence type="ECO:0000259" key="6">
    <source>
        <dbReference type="PROSITE" id="PS50262"/>
    </source>
</evidence>
<dbReference type="Pfam" id="PF10320">
    <property type="entry name" value="7TM_GPCR_Srsx"/>
    <property type="match status" value="1"/>
</dbReference>
<keyword evidence="4 5" id="KW-0472">Membrane</keyword>
<dbReference type="PANTHER" id="PTHR23360:SF5">
    <property type="entry name" value="G-PROTEIN COUPLED RECEPTORS FAMILY 1 PROFILE DOMAIN-CONTAINING PROTEIN"/>
    <property type="match status" value="1"/>
</dbReference>
<accession>A0A016W2E4</accession>
<feature type="transmembrane region" description="Helical" evidence="5">
    <location>
        <begin position="201"/>
        <end position="226"/>
    </location>
</feature>
<reference evidence="8" key="1">
    <citation type="journal article" date="2015" name="Nat. Genet.">
        <title>The genome and transcriptome of the zoonotic hookworm Ancylostoma ceylanicum identify infection-specific gene families.</title>
        <authorList>
            <person name="Schwarz E.M."/>
            <person name="Hu Y."/>
            <person name="Antoshechkin I."/>
            <person name="Miller M.M."/>
            <person name="Sternberg P.W."/>
            <person name="Aroian R.V."/>
        </authorList>
    </citation>
    <scope>NUCLEOTIDE SEQUENCE</scope>
    <source>
        <strain evidence="8">HY135</strain>
    </source>
</reference>
<evidence type="ECO:0000256" key="4">
    <source>
        <dbReference type="ARBA" id="ARBA00023136"/>
    </source>
</evidence>
<dbReference type="EMBL" id="JARK01001338">
    <property type="protein sequence ID" value="EYC33148.1"/>
    <property type="molecule type" value="Genomic_DNA"/>
</dbReference>
<keyword evidence="2 5" id="KW-0812">Transmembrane</keyword>
<dbReference type="SMART" id="SM01381">
    <property type="entry name" value="7TM_GPCR_Srsx"/>
    <property type="match status" value="1"/>
</dbReference>
<dbReference type="STRING" id="53326.A0A016W2E4"/>
<dbReference type="SUPFAM" id="SSF81321">
    <property type="entry name" value="Family A G protein-coupled receptor-like"/>
    <property type="match status" value="1"/>
</dbReference>
<dbReference type="InterPro" id="IPR017452">
    <property type="entry name" value="GPCR_Rhodpsn_7TM"/>
</dbReference>
<dbReference type="Proteomes" id="UP000024635">
    <property type="component" value="Unassembled WGS sequence"/>
</dbReference>
<organism evidence="7 8">
    <name type="scientific">Ancylostoma ceylanicum</name>
    <dbReference type="NCBI Taxonomy" id="53326"/>
    <lineage>
        <taxon>Eukaryota</taxon>
        <taxon>Metazoa</taxon>
        <taxon>Ecdysozoa</taxon>
        <taxon>Nematoda</taxon>
        <taxon>Chromadorea</taxon>
        <taxon>Rhabditida</taxon>
        <taxon>Rhabditina</taxon>
        <taxon>Rhabditomorpha</taxon>
        <taxon>Strongyloidea</taxon>
        <taxon>Ancylostomatidae</taxon>
        <taxon>Ancylostomatinae</taxon>
        <taxon>Ancylostoma</taxon>
    </lineage>
</organism>
<sequence>MELMGFGFKLFYIVIPACGITGNTIIIIATVKYKQLRNACNILIAAIALGDILHQAGFMITVLLHELLEDHTITQRNCLYVQTLPLFGVSSAELLLLSVALDRLFSLHHFYKSVIAVNRVVYVTCHIGVSIVLSLSFLAWAYAAHYENIETLCTLTSSMQGLLLPVFNDALMATNLCILVVYAVFLFRVRKVVVGDGAKSIYRSLTVIVGSVVMGWFSTLLFAAVIKPTLFPNLDRNTNDFIGGMFVNMAFTCSFFVYYLVR</sequence>
<dbReference type="InterPro" id="IPR047130">
    <property type="entry name" value="7TM_GPCR_Srsx_nematod"/>
</dbReference>
<dbReference type="GO" id="GO:0004930">
    <property type="term" value="F:G protein-coupled receptor activity"/>
    <property type="evidence" value="ECO:0007669"/>
    <property type="project" value="InterPro"/>
</dbReference>
<feature type="transmembrane region" description="Helical" evidence="5">
    <location>
        <begin position="42"/>
        <end position="64"/>
    </location>
</feature>
<dbReference type="Gene3D" id="1.20.1070.10">
    <property type="entry name" value="Rhodopsin 7-helix transmembrane proteins"/>
    <property type="match status" value="1"/>
</dbReference>
<dbReference type="PRINTS" id="PR00237">
    <property type="entry name" value="GPCRRHODOPSN"/>
</dbReference>
<feature type="transmembrane region" description="Helical" evidence="5">
    <location>
        <begin position="121"/>
        <end position="142"/>
    </location>
</feature>
<keyword evidence="3 5" id="KW-1133">Transmembrane helix</keyword>
<evidence type="ECO:0000256" key="3">
    <source>
        <dbReference type="ARBA" id="ARBA00022989"/>
    </source>
</evidence>
<protein>
    <recommendedName>
        <fullName evidence="6">G-protein coupled receptors family 1 profile domain-containing protein</fullName>
    </recommendedName>
</protein>
<evidence type="ECO:0000256" key="1">
    <source>
        <dbReference type="ARBA" id="ARBA00004370"/>
    </source>
</evidence>
<feature type="transmembrane region" description="Helical" evidence="5">
    <location>
        <begin position="162"/>
        <end position="189"/>
    </location>
</feature>
<gene>
    <name evidence="7" type="primary">Acey_s0002.g625</name>
    <name evidence="7" type="ORF">Y032_0002g625</name>
</gene>